<dbReference type="AlphaFoldDB" id="A0A1G2PLC0"/>
<dbReference type="Gene3D" id="3.30.830.10">
    <property type="entry name" value="Metalloenzyme, LuxS/M16 peptidase-like"/>
    <property type="match status" value="2"/>
</dbReference>
<dbReference type="InterPro" id="IPR007863">
    <property type="entry name" value="Peptidase_M16_C"/>
</dbReference>
<gene>
    <name evidence="5" type="ORF">A2682_03710</name>
</gene>
<accession>A0A1G2PLC0</accession>
<comment type="similarity">
    <text evidence="1 2">Belongs to the peptidase M16 family.</text>
</comment>
<comment type="caution">
    <text evidence="5">The sequence shown here is derived from an EMBL/GenBank/DDBJ whole genome shotgun (WGS) entry which is preliminary data.</text>
</comment>
<dbReference type="PANTHER" id="PTHR11851:SF49">
    <property type="entry name" value="MITOCHONDRIAL-PROCESSING PEPTIDASE SUBUNIT ALPHA"/>
    <property type="match status" value="1"/>
</dbReference>
<organism evidence="5 6">
    <name type="scientific">Terrybacteria sp. (strain RIFCSPHIGHO2_01_FULL_58_15)</name>
    <dbReference type="NCBI Taxonomy" id="1802363"/>
    <lineage>
        <taxon>Bacteria</taxon>
        <taxon>Candidatus Terryibacteriota</taxon>
    </lineage>
</organism>
<evidence type="ECO:0008006" key="7">
    <source>
        <dbReference type="Google" id="ProtNLM"/>
    </source>
</evidence>
<dbReference type="GO" id="GO:0004222">
    <property type="term" value="F:metalloendopeptidase activity"/>
    <property type="evidence" value="ECO:0007669"/>
    <property type="project" value="InterPro"/>
</dbReference>
<name>A0A1G2PLC0_TERXR</name>
<dbReference type="SUPFAM" id="SSF63411">
    <property type="entry name" value="LuxS/MPP-like metallohydrolase"/>
    <property type="match status" value="2"/>
</dbReference>
<evidence type="ECO:0000256" key="1">
    <source>
        <dbReference type="ARBA" id="ARBA00007261"/>
    </source>
</evidence>
<dbReference type="InterPro" id="IPR011249">
    <property type="entry name" value="Metalloenz_LuxS/M16"/>
</dbReference>
<dbReference type="PROSITE" id="PS00143">
    <property type="entry name" value="INSULINASE"/>
    <property type="match status" value="1"/>
</dbReference>
<dbReference type="GO" id="GO:0006508">
    <property type="term" value="P:proteolysis"/>
    <property type="evidence" value="ECO:0007669"/>
    <property type="project" value="InterPro"/>
</dbReference>
<dbReference type="InterPro" id="IPR011765">
    <property type="entry name" value="Pept_M16_N"/>
</dbReference>
<evidence type="ECO:0000313" key="6">
    <source>
        <dbReference type="Proteomes" id="UP000178690"/>
    </source>
</evidence>
<evidence type="ECO:0000259" key="4">
    <source>
        <dbReference type="Pfam" id="PF05193"/>
    </source>
</evidence>
<dbReference type="Proteomes" id="UP000178690">
    <property type="component" value="Unassembled WGS sequence"/>
</dbReference>
<dbReference type="STRING" id="1802363.A2682_03710"/>
<reference evidence="5 6" key="1">
    <citation type="journal article" date="2016" name="Nat. Commun.">
        <title>Thousands of microbial genomes shed light on interconnected biogeochemical processes in an aquifer system.</title>
        <authorList>
            <person name="Anantharaman K."/>
            <person name="Brown C.T."/>
            <person name="Hug L.A."/>
            <person name="Sharon I."/>
            <person name="Castelle C.J."/>
            <person name="Probst A.J."/>
            <person name="Thomas B.C."/>
            <person name="Singh A."/>
            <person name="Wilkins M.J."/>
            <person name="Karaoz U."/>
            <person name="Brodie E.L."/>
            <person name="Williams K.H."/>
            <person name="Hubbard S.S."/>
            <person name="Banfield J.F."/>
        </authorList>
    </citation>
    <scope>NUCLEOTIDE SEQUENCE [LARGE SCALE GENOMIC DNA]</scope>
    <source>
        <strain evidence="6">RIFCSPHIGHO2_01_FULL_58_15</strain>
    </source>
</reference>
<dbReference type="InterPro" id="IPR001431">
    <property type="entry name" value="Pept_M16_Zn_BS"/>
</dbReference>
<sequence>MYTKRTLRNGLRVLSVPMKGTRAVTVLVLVKTGSKYERKEISGVSHFLEHMCFKGSARFPTVRALTEAFDRLGAEYNAFTGKEFTGFWVKVASENSKKAVRIVSDMLKHPRFPRGEVERERGVVLEELNLYFDTPTRFLGDLWEKVLWGDQPAGRYIGGTPRTVRAIQHRDIVAHFRTYYRAPAMVVTLAGAIASGEVARIARESFRGIRDGMTPDYPAVRDSQRAPQVLAHKKKTDQTHIAVGFLGVSMTHPARYAIDVLATILGGTMSSRLFLLIRDRLGLAYSIRTIADFDTETGSFATIAGVRNANAREAIDAILKEYRLITKQLSDRAEVRKAQEAMIGKFSLGLEETDELAAYAATQEILLGRIQTPEEEIRAIRRVTPSAVREAARLLFRRERLNLALIGPDDRRDLWYRQLNRAFPS</sequence>
<dbReference type="Pfam" id="PF00675">
    <property type="entry name" value="Peptidase_M16"/>
    <property type="match status" value="1"/>
</dbReference>
<dbReference type="EMBL" id="MHST01000013">
    <property type="protein sequence ID" value="OHA49145.1"/>
    <property type="molecule type" value="Genomic_DNA"/>
</dbReference>
<evidence type="ECO:0000313" key="5">
    <source>
        <dbReference type="EMBL" id="OHA49145.1"/>
    </source>
</evidence>
<protein>
    <recommendedName>
        <fullName evidence="7">Peptidase M16</fullName>
    </recommendedName>
</protein>
<evidence type="ECO:0000259" key="3">
    <source>
        <dbReference type="Pfam" id="PF00675"/>
    </source>
</evidence>
<proteinExistence type="inferred from homology"/>
<dbReference type="PANTHER" id="PTHR11851">
    <property type="entry name" value="METALLOPROTEASE"/>
    <property type="match status" value="1"/>
</dbReference>
<dbReference type="GO" id="GO:0046872">
    <property type="term" value="F:metal ion binding"/>
    <property type="evidence" value="ECO:0007669"/>
    <property type="project" value="InterPro"/>
</dbReference>
<dbReference type="InterPro" id="IPR050361">
    <property type="entry name" value="MPP/UQCRC_Complex"/>
</dbReference>
<evidence type="ECO:0000256" key="2">
    <source>
        <dbReference type="RuleBase" id="RU004447"/>
    </source>
</evidence>
<feature type="domain" description="Peptidase M16 N-terminal" evidence="3">
    <location>
        <begin position="13"/>
        <end position="157"/>
    </location>
</feature>
<dbReference type="Pfam" id="PF05193">
    <property type="entry name" value="Peptidase_M16_C"/>
    <property type="match status" value="1"/>
</dbReference>
<feature type="domain" description="Peptidase M16 C-terminal" evidence="4">
    <location>
        <begin position="167"/>
        <end position="341"/>
    </location>
</feature>